<dbReference type="Proteomes" id="UP001596002">
    <property type="component" value="Unassembled WGS sequence"/>
</dbReference>
<dbReference type="EMBL" id="JBHSHC010000158">
    <property type="protein sequence ID" value="MFC4770316.1"/>
    <property type="molecule type" value="Genomic_DNA"/>
</dbReference>
<dbReference type="NCBIfam" id="TIGR03949">
    <property type="entry name" value="bact_IIb_cerein"/>
    <property type="match status" value="1"/>
</dbReference>
<gene>
    <name evidence="2" type="ORF">ACFO8Q_23850</name>
</gene>
<comment type="caution">
    <text evidence="2">The sequence shown here is derived from an EMBL/GenBank/DDBJ whole genome shotgun (WGS) entry which is preliminary data.</text>
</comment>
<feature type="transmembrane region" description="Helical" evidence="1">
    <location>
        <begin position="51"/>
        <end position="70"/>
    </location>
</feature>
<dbReference type="RefSeq" id="WP_380029809.1">
    <property type="nucleotide sequence ID" value="NZ_JBHSHC010000158.1"/>
</dbReference>
<evidence type="ECO:0000313" key="2">
    <source>
        <dbReference type="EMBL" id="MFC4770316.1"/>
    </source>
</evidence>
<reference evidence="3" key="1">
    <citation type="journal article" date="2019" name="Int. J. Syst. Evol. Microbiol.">
        <title>The Global Catalogue of Microorganisms (GCM) 10K type strain sequencing project: providing services to taxonomists for standard genome sequencing and annotation.</title>
        <authorList>
            <consortium name="The Broad Institute Genomics Platform"/>
            <consortium name="The Broad Institute Genome Sequencing Center for Infectious Disease"/>
            <person name="Wu L."/>
            <person name="Ma J."/>
        </authorList>
    </citation>
    <scope>NUCLEOTIDE SEQUENCE [LARGE SCALE GENOMIC DNA]</scope>
    <source>
        <strain evidence="3">WYCCWR 12678</strain>
    </source>
</reference>
<sequence>MLQELNQEEMQMIDGGAVNWGRVALGVAVWGGVAAAGIANPALGFALRQTAGRVGTAMIVAGIYGSNVAYSH</sequence>
<name>A0ABV9Q8A9_9BACL</name>
<keyword evidence="1" id="KW-0472">Membrane</keyword>
<feature type="transmembrane region" description="Helical" evidence="1">
    <location>
        <begin position="20"/>
        <end position="39"/>
    </location>
</feature>
<evidence type="ECO:0000256" key="1">
    <source>
        <dbReference type="SAM" id="Phobius"/>
    </source>
</evidence>
<organism evidence="2 3">
    <name type="scientific">Effusibacillus consociatus</name>
    <dbReference type="NCBI Taxonomy" id="1117041"/>
    <lineage>
        <taxon>Bacteria</taxon>
        <taxon>Bacillati</taxon>
        <taxon>Bacillota</taxon>
        <taxon>Bacilli</taxon>
        <taxon>Bacillales</taxon>
        <taxon>Alicyclobacillaceae</taxon>
        <taxon>Effusibacillus</taxon>
    </lineage>
</organism>
<proteinExistence type="predicted"/>
<evidence type="ECO:0000313" key="3">
    <source>
        <dbReference type="Proteomes" id="UP001596002"/>
    </source>
</evidence>
<protein>
    <submittedName>
        <fullName evidence="2">Class IIb bacteriocin, lactobin A/cerein 7B family</fullName>
    </submittedName>
</protein>
<keyword evidence="3" id="KW-1185">Reference proteome</keyword>
<dbReference type="InterPro" id="IPR023991">
    <property type="entry name" value="Bacteriocin_IIb_lactobn/cerein"/>
</dbReference>
<keyword evidence="1" id="KW-0812">Transmembrane</keyword>
<keyword evidence="1" id="KW-1133">Transmembrane helix</keyword>
<accession>A0ABV9Q8A9</accession>